<dbReference type="InterPro" id="IPR022742">
    <property type="entry name" value="Hydrolase_4"/>
</dbReference>
<keyword evidence="2" id="KW-0378">Hydrolase</keyword>
<dbReference type="EMBL" id="JAJHVV010000019">
    <property type="protein sequence ID" value="MCK6265736.1"/>
    <property type="molecule type" value="Genomic_DNA"/>
</dbReference>
<dbReference type="RefSeq" id="WP_248010801.1">
    <property type="nucleotide sequence ID" value="NZ_JAJHVV010000019.1"/>
</dbReference>
<sequence>MNQSSSNNSSYTQESSFEQAINTNISQLWQFREEGYLTAKDKRQLYWCKITDPKHTKAIVVVNGRIESAWKYQELFHDLFYQGYDIYSFDHRGQGMSDRLIENKEMGYVEQFDDYIDDMALIVDSFSLDNYEKRFLLAHSMGGAIATRYIQTQSDHPFDAIALSAPMFGVNMSTLLRPIAIPFAQVMSMASAQPRYAPGQQGYYPKPFDVNPLTQSKSRYHWFRDLYEDKPELKLGGPSHHWVGQGLMAAKQCIQQTRQIKLPLLLLQAGEESIVDNNAQIRFIKKLARSNKQCALKIVYGSKHELLFEQDCHRNSALDATLEFFSQH</sequence>
<dbReference type="InterPro" id="IPR029058">
    <property type="entry name" value="AB_hydrolase_fold"/>
</dbReference>
<dbReference type="Gene3D" id="3.40.50.1820">
    <property type="entry name" value="alpha/beta hydrolase"/>
    <property type="match status" value="1"/>
</dbReference>
<evidence type="ECO:0000313" key="2">
    <source>
        <dbReference type="EMBL" id="MCK6265736.1"/>
    </source>
</evidence>
<name>A0A9X1XNC0_9VIBR</name>
<proteinExistence type="predicted"/>
<feature type="domain" description="Serine aminopeptidase S33" evidence="1">
    <location>
        <begin position="54"/>
        <end position="311"/>
    </location>
</feature>
<dbReference type="AlphaFoldDB" id="A0A9X1XNC0"/>
<comment type="caution">
    <text evidence="2">The sequence shown here is derived from an EMBL/GenBank/DDBJ whole genome shotgun (WGS) entry which is preliminary data.</text>
</comment>
<dbReference type="Proteomes" id="UP001139559">
    <property type="component" value="Unassembled WGS sequence"/>
</dbReference>
<organism evidence="2 3">
    <name type="scientific">Vibrio amylolyticus</name>
    <dbReference type="NCBI Taxonomy" id="2847292"/>
    <lineage>
        <taxon>Bacteria</taxon>
        <taxon>Pseudomonadati</taxon>
        <taxon>Pseudomonadota</taxon>
        <taxon>Gammaproteobacteria</taxon>
        <taxon>Vibrionales</taxon>
        <taxon>Vibrionaceae</taxon>
        <taxon>Vibrio</taxon>
    </lineage>
</organism>
<evidence type="ECO:0000259" key="1">
    <source>
        <dbReference type="Pfam" id="PF12146"/>
    </source>
</evidence>
<gene>
    <name evidence="2" type="ORF">KP803_20975</name>
</gene>
<dbReference type="InterPro" id="IPR051044">
    <property type="entry name" value="MAG_DAG_Lipase"/>
</dbReference>
<dbReference type="PANTHER" id="PTHR11614">
    <property type="entry name" value="PHOSPHOLIPASE-RELATED"/>
    <property type="match status" value="1"/>
</dbReference>
<dbReference type="SUPFAM" id="SSF53474">
    <property type="entry name" value="alpha/beta-Hydrolases"/>
    <property type="match status" value="1"/>
</dbReference>
<evidence type="ECO:0000313" key="3">
    <source>
        <dbReference type="Proteomes" id="UP001139559"/>
    </source>
</evidence>
<dbReference type="Pfam" id="PF12146">
    <property type="entry name" value="Hydrolase_4"/>
    <property type="match status" value="1"/>
</dbReference>
<accession>A0A9X1XNC0</accession>
<keyword evidence="3" id="KW-1185">Reference proteome</keyword>
<reference evidence="2" key="1">
    <citation type="submission" date="2021-11" db="EMBL/GenBank/DDBJ databases">
        <title>Vibrio ZSDE26 sp. nov. and Vibrio ZSDZ34 sp. nov., isolated from coastal seawater in Qingdao.</title>
        <authorList>
            <person name="Zhang P."/>
        </authorList>
    </citation>
    <scope>NUCLEOTIDE SEQUENCE</scope>
    <source>
        <strain evidence="2">ZSDE26</strain>
    </source>
</reference>
<protein>
    <submittedName>
        <fullName evidence="2">Alpha/beta fold hydrolase</fullName>
    </submittedName>
</protein>
<dbReference type="GO" id="GO:0016787">
    <property type="term" value="F:hydrolase activity"/>
    <property type="evidence" value="ECO:0007669"/>
    <property type="project" value="UniProtKB-KW"/>
</dbReference>